<keyword evidence="3" id="KW-0969">Cilium</keyword>
<organism evidence="3 4">
    <name type="scientific">Oceanobacillus caeni</name>
    <dbReference type="NCBI Taxonomy" id="405946"/>
    <lineage>
        <taxon>Bacteria</taxon>
        <taxon>Bacillati</taxon>
        <taxon>Bacillota</taxon>
        <taxon>Bacilli</taxon>
        <taxon>Bacillales</taxon>
        <taxon>Bacillaceae</taxon>
        <taxon>Oceanobacillus</taxon>
    </lineage>
</organism>
<evidence type="ECO:0000256" key="1">
    <source>
        <dbReference type="ARBA" id="ARBA00010577"/>
    </source>
</evidence>
<comment type="similarity">
    <text evidence="1">Belongs to the FlgD family.</text>
</comment>
<reference evidence="3 4" key="1">
    <citation type="submission" date="2015-07" db="EMBL/GenBank/DDBJ databases">
        <title>High-quality draft genome sequence of Oceanobacillus caeni HM6, a bacillus isolated from a human feces.</title>
        <authorList>
            <person name="Kumar J."/>
            <person name="Verma M.K."/>
            <person name="Pandey R."/>
            <person name="Bhambi M."/>
            <person name="Chauhan N."/>
        </authorList>
    </citation>
    <scope>NUCLEOTIDE SEQUENCE [LARGE SCALE GENOMIC DNA]</scope>
    <source>
        <strain evidence="3 4">HM6</strain>
    </source>
</reference>
<keyword evidence="3" id="KW-0282">Flagellum</keyword>
<dbReference type="RefSeq" id="WP_060667965.1">
    <property type="nucleotide sequence ID" value="NZ_JANKBL010000002.1"/>
</dbReference>
<dbReference type="InterPro" id="IPR005648">
    <property type="entry name" value="FlgD"/>
</dbReference>
<evidence type="ECO:0000313" key="4">
    <source>
        <dbReference type="Proteomes" id="UP000037854"/>
    </source>
</evidence>
<proteinExistence type="inferred from homology"/>
<name>A0ABR5MM24_9BACI</name>
<keyword evidence="2" id="KW-1005">Bacterial flagellum biogenesis</keyword>
<sequence length="143" mass="16002">MNKIDPSLYLSNQNISREPKPTIDKDGFLKILMTQLQNQDPTAPMNENEMVQQMATLTSLEQMMNMSKSIELLVNSQVESPVIQYSHLIGKDVTYLSSGEDSETSREETGKVIAVSQRDGIAILELDNKQKVEVTKVSKVSLN</sequence>
<evidence type="ECO:0000256" key="2">
    <source>
        <dbReference type="ARBA" id="ARBA00022795"/>
    </source>
</evidence>
<comment type="caution">
    <text evidence="3">The sequence shown here is derived from an EMBL/GenBank/DDBJ whole genome shotgun (WGS) entry which is preliminary data.</text>
</comment>
<keyword evidence="3" id="KW-0966">Cell projection</keyword>
<dbReference type="Pfam" id="PF03963">
    <property type="entry name" value="FlgD"/>
    <property type="match status" value="1"/>
</dbReference>
<protein>
    <submittedName>
        <fullName evidence="3">Flagellar basal body rod modification protein FlgD</fullName>
    </submittedName>
</protein>
<evidence type="ECO:0000313" key="3">
    <source>
        <dbReference type="EMBL" id="KPH77009.1"/>
    </source>
</evidence>
<accession>A0ABR5MM24</accession>
<keyword evidence="4" id="KW-1185">Reference proteome</keyword>
<dbReference type="Proteomes" id="UP000037854">
    <property type="component" value="Unassembled WGS sequence"/>
</dbReference>
<gene>
    <name evidence="3" type="ORF">AFL42_04625</name>
</gene>
<dbReference type="EMBL" id="LGTK01000010">
    <property type="protein sequence ID" value="KPH77009.1"/>
    <property type="molecule type" value="Genomic_DNA"/>
</dbReference>